<evidence type="ECO:0000313" key="3">
    <source>
        <dbReference type="Proteomes" id="UP000242791"/>
    </source>
</evidence>
<protein>
    <submittedName>
        <fullName evidence="2">Uncharacterized protein</fullName>
    </submittedName>
</protein>
<comment type="caution">
    <text evidence="2">The sequence shown here is derived from an EMBL/GenBank/DDBJ whole genome shotgun (WGS) entry which is preliminary data.</text>
</comment>
<proteinExistence type="predicted"/>
<organism evidence="2 3">
    <name type="scientific">Blastomyces percursus</name>
    <dbReference type="NCBI Taxonomy" id="1658174"/>
    <lineage>
        <taxon>Eukaryota</taxon>
        <taxon>Fungi</taxon>
        <taxon>Dikarya</taxon>
        <taxon>Ascomycota</taxon>
        <taxon>Pezizomycotina</taxon>
        <taxon>Eurotiomycetes</taxon>
        <taxon>Eurotiomycetidae</taxon>
        <taxon>Onygenales</taxon>
        <taxon>Ajellomycetaceae</taxon>
        <taxon>Blastomyces</taxon>
    </lineage>
</organism>
<dbReference type="Proteomes" id="UP000242791">
    <property type="component" value="Unassembled WGS sequence"/>
</dbReference>
<name>A0A1J9Q6M9_9EURO</name>
<feature type="compositionally biased region" description="Basic and acidic residues" evidence="1">
    <location>
        <begin position="141"/>
        <end position="163"/>
    </location>
</feature>
<feature type="compositionally biased region" description="Polar residues" evidence="1">
    <location>
        <begin position="167"/>
        <end position="179"/>
    </location>
</feature>
<dbReference type="AlphaFoldDB" id="A0A1J9Q6M9"/>
<sequence length="336" mass="38241">MEAQQHCFPPMHTSSSPLVLYISDPNAIQKITHFSGITGGRNGLLDALLRADTEDGVLAVQCPWKVYRRLRGAKEVAGHVAWDDAEAQYREAMKASELMSNLAVFNIIIRSESPAVLSIRNPVLTRASDNRMGISANRLCQPDDPHPQSDEYRTQRSAHKDNFPSRIASTQPGSATSPDTRFELTEGFYDLIQVYLAHHGADGRTVTTSRLTAATHKSRSNPYVMSDDFDDFFQYLRRKCEEDLGRWEQHSEMPSHIDQEDYAYCMLSSKLNLCGTALVGNDRNLRPVVFTSFRRMAWPSDRYVVKLKDKEEPQRCHTLHFQAQEVLHWERLGIDL</sequence>
<accession>A0A1J9Q6M9</accession>
<dbReference type="VEuPathDB" id="FungiDB:ACJ73_04922"/>
<dbReference type="EMBL" id="LGTZ01000723">
    <property type="protein sequence ID" value="OJD23722.1"/>
    <property type="molecule type" value="Genomic_DNA"/>
</dbReference>
<reference evidence="2 3" key="1">
    <citation type="submission" date="2015-08" db="EMBL/GenBank/DDBJ databases">
        <title>Emmonsia species relationships and genome sequence.</title>
        <authorList>
            <person name="Cuomo C.A."/>
            <person name="Schwartz I.S."/>
            <person name="Kenyon C."/>
            <person name="De Hoog G.S."/>
            <person name="Govender N.P."/>
            <person name="Botha A."/>
            <person name="Moreno L."/>
            <person name="De Vries M."/>
            <person name="Munoz J.F."/>
            <person name="Stielow J.B."/>
        </authorList>
    </citation>
    <scope>NUCLEOTIDE SEQUENCE [LARGE SCALE GENOMIC DNA]</scope>
    <source>
        <strain evidence="2 3">EI222</strain>
    </source>
</reference>
<gene>
    <name evidence="2" type="ORF">ACJ73_04922</name>
</gene>
<evidence type="ECO:0000256" key="1">
    <source>
        <dbReference type="SAM" id="MobiDB-lite"/>
    </source>
</evidence>
<feature type="region of interest" description="Disordered" evidence="1">
    <location>
        <begin position="135"/>
        <end position="180"/>
    </location>
</feature>
<evidence type="ECO:0000313" key="2">
    <source>
        <dbReference type="EMBL" id="OJD23722.1"/>
    </source>
</evidence>
<keyword evidence="3" id="KW-1185">Reference proteome</keyword>